<accession>A0A382JHH6</accession>
<dbReference type="InterPro" id="IPR009003">
    <property type="entry name" value="Peptidase_S1_PA"/>
</dbReference>
<organism evidence="1">
    <name type="scientific">marine metagenome</name>
    <dbReference type="NCBI Taxonomy" id="408172"/>
    <lineage>
        <taxon>unclassified sequences</taxon>
        <taxon>metagenomes</taxon>
        <taxon>ecological metagenomes</taxon>
    </lineage>
</organism>
<protein>
    <submittedName>
        <fullName evidence="1">Uncharacterized protein</fullName>
    </submittedName>
</protein>
<dbReference type="SUPFAM" id="SSF50494">
    <property type="entry name" value="Trypsin-like serine proteases"/>
    <property type="match status" value="2"/>
</dbReference>
<proteinExistence type="predicted"/>
<sequence>NFKLKYNPSMKQFFLLLLLSLGLISSSFGADSNVSKSSLYQQLMPAIVALSGSSDNPIGATGTLIGPRYVLASRHGNINMDRIYVRNVYNQVIEGRLIDSSDFLADSFNNPDVGIIELSRPFDYYSTAVISDKIVPPGESVFTIGQPGYLTKEGYGWAITTGHKENILTYKDENNREYSLDAAGAWQTDQLFSMKMAAGYSGGSIFNSRGEIISINSGGSPRWEIYGNLYGLFNHRADPLKFYNPAVEVWTRQFNGVGGGLVATGPKLKYIHELVSRNNINLGGKKPGGKFDFKDDIIYDDENLKQLFEPLVSKIDPSITWTGILEGQMVKFSPGGSGLFITPKLFLTVAHGLGDFGIVLLPNGEAHPGTTLYWDNESDLALGIIEGQVENYYTKFYGDSLRIGDPLAMTGNPRDAAFSLGGWLTSAGYIKKLNVAVGG</sequence>
<feature type="non-terminal residue" evidence="1">
    <location>
        <position position="439"/>
    </location>
</feature>
<dbReference type="EMBL" id="UINC01074522">
    <property type="protein sequence ID" value="SVC11794.1"/>
    <property type="molecule type" value="Genomic_DNA"/>
</dbReference>
<gene>
    <name evidence="1" type="ORF">METZ01_LOCUS264648</name>
</gene>
<evidence type="ECO:0000313" key="1">
    <source>
        <dbReference type="EMBL" id="SVC11794.1"/>
    </source>
</evidence>
<dbReference type="Gene3D" id="2.40.10.120">
    <property type="match status" value="2"/>
</dbReference>
<feature type="non-terminal residue" evidence="1">
    <location>
        <position position="1"/>
    </location>
</feature>
<name>A0A382JHH6_9ZZZZ</name>
<dbReference type="Pfam" id="PF13365">
    <property type="entry name" value="Trypsin_2"/>
    <property type="match status" value="1"/>
</dbReference>
<dbReference type="AlphaFoldDB" id="A0A382JHH6"/>
<reference evidence="1" key="1">
    <citation type="submission" date="2018-05" db="EMBL/GenBank/DDBJ databases">
        <authorList>
            <person name="Lanie J.A."/>
            <person name="Ng W.-L."/>
            <person name="Kazmierczak K.M."/>
            <person name="Andrzejewski T.M."/>
            <person name="Davidsen T.M."/>
            <person name="Wayne K.J."/>
            <person name="Tettelin H."/>
            <person name="Glass J.I."/>
            <person name="Rusch D."/>
            <person name="Podicherti R."/>
            <person name="Tsui H.-C.T."/>
            <person name="Winkler M.E."/>
        </authorList>
    </citation>
    <scope>NUCLEOTIDE SEQUENCE</scope>
</reference>